<evidence type="ECO:0000313" key="1">
    <source>
        <dbReference type="EMBL" id="BCO07675.1"/>
    </source>
</evidence>
<accession>A0A915XH65</accession>
<name>A0A915XH65_9BACT</name>
<dbReference type="GO" id="GO:0005975">
    <property type="term" value="P:carbohydrate metabolic process"/>
    <property type="evidence" value="ECO:0007669"/>
    <property type="project" value="InterPro"/>
</dbReference>
<dbReference type="EMBL" id="AP024233">
    <property type="protein sequence ID" value="BCO07675.1"/>
    <property type="molecule type" value="Genomic_DNA"/>
</dbReference>
<dbReference type="SUPFAM" id="SSF48208">
    <property type="entry name" value="Six-hairpin glycosidases"/>
    <property type="match status" value="1"/>
</dbReference>
<evidence type="ECO:0000313" key="2">
    <source>
        <dbReference type="Proteomes" id="UP001063350"/>
    </source>
</evidence>
<dbReference type="Proteomes" id="UP001063350">
    <property type="component" value="Chromosome"/>
</dbReference>
<organism evidence="1 2">
    <name type="scientific">Desulfolithobacter dissulfuricans</name>
    <dbReference type="NCBI Taxonomy" id="2795293"/>
    <lineage>
        <taxon>Bacteria</taxon>
        <taxon>Pseudomonadati</taxon>
        <taxon>Thermodesulfobacteriota</taxon>
        <taxon>Desulfobulbia</taxon>
        <taxon>Desulfobulbales</taxon>
        <taxon>Desulfobulbaceae</taxon>
        <taxon>Desulfolithobacter</taxon>
    </lineage>
</organism>
<dbReference type="KEGG" id="ddu:GF1_00510"/>
<reference evidence="1" key="1">
    <citation type="submission" date="2020-12" db="EMBL/GenBank/DDBJ databases">
        <title>Desulfobium dissulfuricans gen. nov., sp. nov., a novel mesophilic, sulfate-reducing bacterium isolated from a deep-sea hydrothermal vent.</title>
        <authorList>
            <person name="Hashimoto Y."/>
            <person name="Tame A."/>
            <person name="Sawayama S."/>
            <person name="Miyazaki J."/>
            <person name="Takai K."/>
            <person name="Nakagawa S."/>
        </authorList>
    </citation>
    <scope>NUCLEOTIDE SEQUENCE</scope>
    <source>
        <strain evidence="1">GF1</strain>
    </source>
</reference>
<keyword evidence="2" id="KW-1185">Reference proteome</keyword>
<sequence>MDTVGLVLLDPERGRLPLQSQPLARWQDGSLKWILLDFQARIPANAAKELLLENKVTRQENPSPQLMLNEQATELVIDSGAARFHVSTDILRPFSRVVVDGRELLSGQGSSVILTDQDGGKNQATVSSWEWEARGPLRATVKLTGIFLSEKKTEQLSFIARLSFFAGLSTCQIDLTLWNPRAAEHPGGLWDLGDSGSFFFDDFSLHLFPLVSKMKNIEYLVEGKHSQQQAEKADLQIYQDSSGGKNWQSRNHVNRNNEVKTSFRGYRVTVAGDRVIEGLRAEPCIRILGEDTCISGGVRYFWQNFPKALEADQNRITVRFFPDRFADLFELQGGERKTHTCLFDFGKKDLAELRGWLHAPLEVRSTPEWYAGSQAIPYLIPADRNREKELQKLIQPAIEGGKTFFDRREIIDEYGWRNFGDWYADHEAVGYKGPQPLVAHYNNQYDGIFGTTCQYLQGGDYRWYLLGDQLCRHVRDIDIYHTDRDKPEFNKGLLWHTEHYLPAETATHRCFSRRHAEARDLNCYGGGPAMSHNYAVGLLYHYYLTGETASKEAVLDLAEFIHNVIRSRTTLTYFLVELARKTRTALKGLLKGRAMVDFDKVYSMNGPGRGSGNSLSTLMTAYELTGDKKYLQAAEDVIQICIHPADDIDKMDMLDVENRWMYTVFLQALGKYLDITADDGAVQLWEYARDSLLHYGHWMLDNEYLYLDTPEKLEFPNETWAAQEIRKCNVLLYAAKYSAPKERQQFFDKAVFFYQGCLEQLQSYETRDLTRPITLLLQNCLMIQFFREHPGTAAATTMAPRDKKRPLFYNLRKSLLFRQFWHVIRTISPRDELEFIRWRMK</sequence>
<gene>
    <name evidence="1" type="ORF">GF1_00510</name>
</gene>
<protein>
    <submittedName>
        <fullName evidence="1">Uncharacterized protein</fullName>
    </submittedName>
</protein>
<dbReference type="AlphaFoldDB" id="A0A915XH65"/>
<dbReference type="InterPro" id="IPR008928">
    <property type="entry name" value="6-hairpin_glycosidase_sf"/>
</dbReference>
<proteinExistence type="predicted"/>